<keyword evidence="5" id="KW-0472">Membrane</keyword>
<dbReference type="PANTHER" id="PTHR43646">
    <property type="entry name" value="GLYCOSYLTRANSFERASE"/>
    <property type="match status" value="1"/>
</dbReference>
<dbReference type="Pfam" id="PF00535">
    <property type="entry name" value="Glycos_transf_2"/>
    <property type="match status" value="1"/>
</dbReference>
<dbReference type="PANTHER" id="PTHR43646:SF2">
    <property type="entry name" value="GLYCOSYLTRANSFERASE 2-LIKE DOMAIN-CONTAINING PROTEIN"/>
    <property type="match status" value="1"/>
</dbReference>
<dbReference type="AlphaFoldDB" id="A0A918BDC9"/>
<comment type="caution">
    <text evidence="11">The sequence shown here is derived from an EMBL/GenBank/DDBJ whole genome shotgun (WGS) entry which is preliminary data.</text>
</comment>
<evidence type="ECO:0000313" key="12">
    <source>
        <dbReference type="Proteomes" id="UP000620156"/>
    </source>
</evidence>
<comment type="similarity">
    <text evidence="8">Belongs to the glycosyltransferase 2 family. CrtQ subfamily.</text>
</comment>
<keyword evidence="3" id="KW-0328">Glycosyltransferase</keyword>
<dbReference type="GO" id="GO:0005886">
    <property type="term" value="C:plasma membrane"/>
    <property type="evidence" value="ECO:0007669"/>
    <property type="project" value="UniProtKB-SubCell"/>
</dbReference>
<evidence type="ECO:0000256" key="8">
    <source>
        <dbReference type="ARBA" id="ARBA00038120"/>
    </source>
</evidence>
<keyword evidence="12" id="KW-1185">Reference proteome</keyword>
<gene>
    <name evidence="11" type="ORF">GCM10010145_27920</name>
</gene>
<evidence type="ECO:0000256" key="5">
    <source>
        <dbReference type="ARBA" id="ARBA00023136"/>
    </source>
</evidence>
<evidence type="ECO:0000256" key="3">
    <source>
        <dbReference type="ARBA" id="ARBA00022676"/>
    </source>
</evidence>
<dbReference type="SUPFAM" id="SSF53448">
    <property type="entry name" value="Nucleotide-diphospho-sugar transferases"/>
    <property type="match status" value="1"/>
</dbReference>
<dbReference type="InterPro" id="IPR029044">
    <property type="entry name" value="Nucleotide-diphossugar_trans"/>
</dbReference>
<name>A0A918BDC9_9ACTN</name>
<accession>A0A918BDC9</accession>
<reference evidence="11" key="1">
    <citation type="journal article" date="2014" name="Int. J. Syst. Evol. Microbiol.">
        <title>Complete genome sequence of Corynebacterium casei LMG S-19264T (=DSM 44701T), isolated from a smear-ripened cheese.</title>
        <authorList>
            <consortium name="US DOE Joint Genome Institute (JGI-PGF)"/>
            <person name="Walter F."/>
            <person name="Albersmeier A."/>
            <person name="Kalinowski J."/>
            <person name="Ruckert C."/>
        </authorList>
    </citation>
    <scope>NUCLEOTIDE SEQUENCE</scope>
    <source>
        <strain evidence="11">JCM 3131</strain>
    </source>
</reference>
<keyword evidence="2" id="KW-1003">Cell membrane</keyword>
<proteinExistence type="inferred from homology"/>
<evidence type="ECO:0000256" key="9">
    <source>
        <dbReference type="ARBA" id="ARBA00040345"/>
    </source>
</evidence>
<dbReference type="Proteomes" id="UP000620156">
    <property type="component" value="Unassembled WGS sequence"/>
</dbReference>
<evidence type="ECO:0000256" key="4">
    <source>
        <dbReference type="ARBA" id="ARBA00022679"/>
    </source>
</evidence>
<evidence type="ECO:0000256" key="2">
    <source>
        <dbReference type="ARBA" id="ARBA00022475"/>
    </source>
</evidence>
<evidence type="ECO:0000313" key="11">
    <source>
        <dbReference type="EMBL" id="GGQ56322.1"/>
    </source>
</evidence>
<dbReference type="Gene3D" id="3.90.550.10">
    <property type="entry name" value="Spore Coat Polysaccharide Biosynthesis Protein SpsA, Chain A"/>
    <property type="match status" value="1"/>
</dbReference>
<dbReference type="GO" id="GO:0016757">
    <property type="term" value="F:glycosyltransferase activity"/>
    <property type="evidence" value="ECO:0007669"/>
    <property type="project" value="UniProtKB-KW"/>
</dbReference>
<comment type="function">
    <text evidence="6">Catalyzes the glycosylation of 4,4'-diaponeurosporenoate, i.e. the esterification of glucose at the C1'' position with the carboxyl group of 4,4'-diaponeurosporenic acid, to form glycosyl-4,4'-diaponeurosporenoate. This is a step in the biosynthesis of staphyloxanthin, an orange pigment present in most staphylococci strains.</text>
</comment>
<reference evidence="11" key="2">
    <citation type="submission" date="2020-09" db="EMBL/GenBank/DDBJ databases">
        <authorList>
            <person name="Sun Q."/>
            <person name="Ohkuma M."/>
        </authorList>
    </citation>
    <scope>NUCLEOTIDE SEQUENCE</scope>
    <source>
        <strain evidence="11">JCM 3131</strain>
    </source>
</reference>
<dbReference type="EMBL" id="BMQK01000004">
    <property type="protein sequence ID" value="GGQ56322.1"/>
    <property type="molecule type" value="Genomic_DNA"/>
</dbReference>
<keyword evidence="4" id="KW-0808">Transferase</keyword>
<evidence type="ECO:0000256" key="1">
    <source>
        <dbReference type="ARBA" id="ARBA00004236"/>
    </source>
</evidence>
<organism evidence="11 12">
    <name type="scientific">Streptomyces ruber</name>
    <dbReference type="NCBI Taxonomy" id="83378"/>
    <lineage>
        <taxon>Bacteria</taxon>
        <taxon>Bacillati</taxon>
        <taxon>Actinomycetota</taxon>
        <taxon>Actinomycetes</taxon>
        <taxon>Kitasatosporales</taxon>
        <taxon>Streptomycetaceae</taxon>
        <taxon>Streptomyces</taxon>
    </lineage>
</organism>
<comment type="subcellular location">
    <subcellularLocation>
        <location evidence="1">Cell membrane</location>
    </subcellularLocation>
</comment>
<feature type="domain" description="Glycosyltransferase 2-like" evidence="10">
    <location>
        <begin position="17"/>
        <end position="131"/>
    </location>
</feature>
<evidence type="ECO:0000256" key="6">
    <source>
        <dbReference type="ARBA" id="ARBA00037281"/>
    </source>
</evidence>
<dbReference type="InterPro" id="IPR001173">
    <property type="entry name" value="Glyco_trans_2-like"/>
</dbReference>
<sequence>MPYLAIEFAPRFALFTFVIPAHNEEPTVATIVGQAREAARPGDRVLVVDSGSTDGTARRAREAGAEVLRGPLGKGAAMNAALAGVTTEWTCFLDSDLVRSEHNLAALLRDAAERGTADQVFGDFEYDYPGTILATTFTIWEPLTARFFPEVGHVGANALTGYRAVRTRLVRTPLPTDFGVEAYLNISVALAGGRSSVCHLGEISSRYRPHGGSMATEIGTRILDMAQEHGRLDPAQRPAWDRWLADGVAAIAPTGADSGRSAVLSRLFTAVRRPMPAAVADEV</sequence>
<evidence type="ECO:0000259" key="10">
    <source>
        <dbReference type="Pfam" id="PF00535"/>
    </source>
</evidence>
<comment type="pathway">
    <text evidence="7">Carotenoid biosynthesis; staphyloxanthin biosynthesis; staphyloxanthin from farnesyl diphosphate: step 4/5.</text>
</comment>
<evidence type="ECO:0000256" key="7">
    <source>
        <dbReference type="ARBA" id="ARBA00037904"/>
    </source>
</evidence>
<protein>
    <recommendedName>
        <fullName evidence="9">4,4'-diaponeurosporenoate glycosyltransferase</fullName>
    </recommendedName>
</protein>